<organism evidence="2 3">
    <name type="scientific">Nocardia caishijiensis</name>
    <dbReference type="NCBI Taxonomy" id="184756"/>
    <lineage>
        <taxon>Bacteria</taxon>
        <taxon>Bacillati</taxon>
        <taxon>Actinomycetota</taxon>
        <taxon>Actinomycetes</taxon>
        <taxon>Mycobacteriales</taxon>
        <taxon>Nocardiaceae</taxon>
        <taxon>Nocardia</taxon>
    </lineage>
</organism>
<evidence type="ECO:0000259" key="1">
    <source>
        <dbReference type="Pfam" id="PF04754"/>
    </source>
</evidence>
<gene>
    <name evidence="2" type="ORF">FNL39_102585</name>
</gene>
<accession>A0ABQ6YRV4</accession>
<feature type="domain" description="Transposase (putative) YhgA-like" evidence="1">
    <location>
        <begin position="25"/>
        <end position="183"/>
    </location>
</feature>
<sequence>MLFRRNTIRFVTRLASAVAFSYDKEAVESYSDVLYRTTIDGRGAYLYMLIEHQSCSDQLMAFRMLGYVVNIWRRHLDEHPTSQVLPAVLPMVVHSTHTGLRWTAPTQLGDLIDLDDSACALLSRYLPKFEFLLDDVAPLDLAALRARPLTPATKLMLIMHKIGPSNPHIASDIMEVVDELRALLDGPSGAREFDILVTYLFIVSDVSVTELQPLTERLGPRAKEVVMTTAERLEARGEARGKARGRVEGRAETLVEQLTVKFGPLSSAVSERVRAADADELHVWVRRVLTAGSLAEVFA</sequence>
<dbReference type="Pfam" id="PF04754">
    <property type="entry name" value="Transposase_31"/>
    <property type="match status" value="1"/>
</dbReference>
<comment type="caution">
    <text evidence="2">The sequence shown here is derived from an EMBL/GenBank/DDBJ whole genome shotgun (WGS) entry which is preliminary data.</text>
</comment>
<dbReference type="InterPro" id="IPR006842">
    <property type="entry name" value="Transposase_31"/>
</dbReference>
<evidence type="ECO:0000313" key="2">
    <source>
        <dbReference type="EMBL" id="KAF0848436.1"/>
    </source>
</evidence>
<name>A0ABQ6YRV4_9NOCA</name>
<dbReference type="EMBL" id="VMSD01000002">
    <property type="protein sequence ID" value="KAF0848436.1"/>
    <property type="molecule type" value="Genomic_DNA"/>
</dbReference>
<protein>
    <submittedName>
        <fullName evidence="2">Transposase YdaD</fullName>
    </submittedName>
</protein>
<dbReference type="PANTHER" id="PTHR34611">
    <property type="match status" value="1"/>
</dbReference>
<evidence type="ECO:0000313" key="3">
    <source>
        <dbReference type="Proteomes" id="UP000798951"/>
    </source>
</evidence>
<keyword evidence="3" id="KW-1185">Reference proteome</keyword>
<dbReference type="InterPro" id="IPR051699">
    <property type="entry name" value="Rpn/YhgA-like_nuclease"/>
</dbReference>
<proteinExistence type="predicted"/>
<dbReference type="PANTHER" id="PTHR34611:SF2">
    <property type="entry name" value="INACTIVE RECOMBINATION-PROMOTING NUCLEASE-LIKE PROTEIN RPNE-RELATED"/>
    <property type="match status" value="1"/>
</dbReference>
<reference evidence="2 3" key="1">
    <citation type="submission" date="2019-07" db="EMBL/GenBank/DDBJ databases">
        <title>Genomic Encyclopedia of Type Strains, Phase IV (KMG-IV): sequencing the most valuable type-strain genomes for metagenomic binning, comparative biology and taxonomic classification.</title>
        <authorList>
            <person name="Goeker M."/>
        </authorList>
    </citation>
    <scope>NUCLEOTIDE SEQUENCE [LARGE SCALE GENOMIC DNA]</scope>
    <source>
        <strain evidence="2 3">DSM 44831</strain>
    </source>
</reference>
<dbReference type="Proteomes" id="UP000798951">
    <property type="component" value="Unassembled WGS sequence"/>
</dbReference>